<reference evidence="4" key="1">
    <citation type="journal article" date="2019" name="Int. J. Syst. Evol. Microbiol.">
        <title>The Global Catalogue of Microorganisms (GCM) 10K type strain sequencing project: providing services to taxonomists for standard genome sequencing and annotation.</title>
        <authorList>
            <consortium name="The Broad Institute Genomics Platform"/>
            <consortium name="The Broad Institute Genome Sequencing Center for Infectious Disease"/>
            <person name="Wu L."/>
            <person name="Ma J."/>
        </authorList>
    </citation>
    <scope>NUCLEOTIDE SEQUENCE [LARGE SCALE GENOMIC DNA]</scope>
    <source>
        <strain evidence="4">KCTC 42423</strain>
    </source>
</reference>
<comment type="caution">
    <text evidence="3">The sequence shown here is derived from an EMBL/GenBank/DDBJ whole genome shotgun (WGS) entry which is preliminary data.</text>
</comment>
<evidence type="ECO:0000256" key="1">
    <source>
        <dbReference type="SAM" id="Phobius"/>
    </source>
</evidence>
<feature type="transmembrane region" description="Helical" evidence="1">
    <location>
        <begin position="187"/>
        <end position="204"/>
    </location>
</feature>
<dbReference type="PANTHER" id="PTHR35797">
    <property type="entry name" value="PROTEASE-RELATED"/>
    <property type="match status" value="1"/>
</dbReference>
<keyword evidence="4" id="KW-1185">Reference proteome</keyword>
<name>A0ABW5N5K3_9FLAO</name>
<feature type="transmembrane region" description="Helical" evidence="1">
    <location>
        <begin position="211"/>
        <end position="231"/>
    </location>
</feature>
<keyword evidence="1" id="KW-0812">Transmembrane</keyword>
<feature type="domain" description="CAAX prenyl protease 2/Lysostaphin resistance protein A-like" evidence="2">
    <location>
        <begin position="121"/>
        <end position="223"/>
    </location>
</feature>
<dbReference type="PANTHER" id="PTHR35797:SF1">
    <property type="entry name" value="PROTEASE"/>
    <property type="match status" value="1"/>
</dbReference>
<feature type="transmembrane region" description="Helical" evidence="1">
    <location>
        <begin position="146"/>
        <end position="167"/>
    </location>
</feature>
<evidence type="ECO:0000259" key="2">
    <source>
        <dbReference type="Pfam" id="PF02517"/>
    </source>
</evidence>
<gene>
    <name evidence="3" type="ORF">ACFSTE_04390</name>
</gene>
<proteinExistence type="predicted"/>
<dbReference type="InterPro" id="IPR003675">
    <property type="entry name" value="Rce1/LyrA-like_dom"/>
</dbReference>
<feature type="transmembrane region" description="Helical" evidence="1">
    <location>
        <begin position="243"/>
        <end position="260"/>
    </location>
</feature>
<dbReference type="GO" id="GO:0016787">
    <property type="term" value="F:hydrolase activity"/>
    <property type="evidence" value="ECO:0007669"/>
    <property type="project" value="UniProtKB-KW"/>
</dbReference>
<dbReference type="EC" id="3.4.-.-" evidence="3"/>
<dbReference type="Proteomes" id="UP001597459">
    <property type="component" value="Unassembled WGS sequence"/>
</dbReference>
<feature type="transmembrane region" description="Helical" evidence="1">
    <location>
        <begin position="43"/>
        <end position="63"/>
    </location>
</feature>
<feature type="transmembrane region" description="Helical" evidence="1">
    <location>
        <begin position="115"/>
        <end position="134"/>
    </location>
</feature>
<dbReference type="InterPro" id="IPR042150">
    <property type="entry name" value="MmRce1-like"/>
</dbReference>
<sequence length="277" mass="31038">MSTTTVQKQQAFQKGKTYIFWLLLISWGGGFASLAAIESDNLIATSVIHFIYGILPATIAFIFTKKGKEKWKQLKFFKPKLKNVFLAFLIPILYFGGITWVQIALDAKSSPDWSTVNPLLVIIGYPVTVFLVLGEEIGWRGYLQQHLFDALGALKGSLSLGLVWGLWHLPIALNGFVFPEHPYTEAFIIFPLAAICQSILIAYLGYNKYSIFIGAILHASNNHFGSLFVLIPETNNESLSITIYVIFYLFLIGVFGYLLYKKTQQKKAKTPIPASIN</sequence>
<feature type="transmembrane region" description="Helical" evidence="1">
    <location>
        <begin position="18"/>
        <end position="37"/>
    </location>
</feature>
<evidence type="ECO:0000313" key="4">
    <source>
        <dbReference type="Proteomes" id="UP001597459"/>
    </source>
</evidence>
<dbReference type="Pfam" id="PF02517">
    <property type="entry name" value="Rce1-like"/>
    <property type="match status" value="1"/>
</dbReference>
<dbReference type="RefSeq" id="WP_176029577.1">
    <property type="nucleotide sequence ID" value="NZ_JBHSJV010000001.1"/>
</dbReference>
<evidence type="ECO:0000313" key="3">
    <source>
        <dbReference type="EMBL" id="MFD2590056.1"/>
    </source>
</evidence>
<keyword evidence="3" id="KW-0378">Hydrolase</keyword>
<keyword evidence="1" id="KW-0472">Membrane</keyword>
<keyword evidence="1" id="KW-1133">Transmembrane helix</keyword>
<accession>A0ABW5N5K3</accession>
<organism evidence="3 4">
    <name type="scientific">Aquimarina hainanensis</name>
    <dbReference type="NCBI Taxonomy" id="1578017"/>
    <lineage>
        <taxon>Bacteria</taxon>
        <taxon>Pseudomonadati</taxon>
        <taxon>Bacteroidota</taxon>
        <taxon>Flavobacteriia</taxon>
        <taxon>Flavobacteriales</taxon>
        <taxon>Flavobacteriaceae</taxon>
        <taxon>Aquimarina</taxon>
    </lineage>
</organism>
<protein>
    <submittedName>
        <fullName evidence="3">CPBP family intramembrane glutamic endopeptidase</fullName>
        <ecNumber evidence="3">3.4.-.-</ecNumber>
    </submittedName>
</protein>
<dbReference type="EMBL" id="JBHULX010000003">
    <property type="protein sequence ID" value="MFD2590056.1"/>
    <property type="molecule type" value="Genomic_DNA"/>
</dbReference>
<feature type="transmembrane region" description="Helical" evidence="1">
    <location>
        <begin position="84"/>
        <end position="103"/>
    </location>
</feature>